<name>A0A423PGV5_9GAMM</name>
<dbReference type="OrthoDB" id="6089795at2"/>
<evidence type="ECO:0000313" key="2">
    <source>
        <dbReference type="Proteomes" id="UP000285310"/>
    </source>
</evidence>
<dbReference type="PROSITE" id="PS51257">
    <property type="entry name" value="PROKAR_LIPOPROTEIN"/>
    <property type="match status" value="1"/>
</dbReference>
<dbReference type="AlphaFoldDB" id="A0A423PGV5"/>
<dbReference type="InParanoid" id="A0A423PGV5"/>
<accession>A0A423PGV5</accession>
<evidence type="ECO:0008006" key="3">
    <source>
        <dbReference type="Google" id="ProtNLM"/>
    </source>
</evidence>
<keyword evidence="2" id="KW-1185">Reference proteome</keyword>
<reference evidence="1 2" key="1">
    <citation type="submission" date="2013-10" db="EMBL/GenBank/DDBJ databases">
        <title>Salinisphaera japonica YTM-1 Genome Sequencing.</title>
        <authorList>
            <person name="Lai Q."/>
            <person name="Li C."/>
            <person name="Shao Z."/>
        </authorList>
    </citation>
    <scope>NUCLEOTIDE SEQUENCE [LARGE SCALE GENOMIC DNA]</scope>
    <source>
        <strain evidence="1 2">YTM-1</strain>
    </source>
</reference>
<dbReference type="EMBL" id="AYKG01000056">
    <property type="protein sequence ID" value="ROO24889.1"/>
    <property type="molecule type" value="Genomic_DNA"/>
</dbReference>
<comment type="caution">
    <text evidence="1">The sequence shown here is derived from an EMBL/GenBank/DDBJ whole genome shotgun (WGS) entry which is preliminary data.</text>
</comment>
<evidence type="ECO:0000313" key="1">
    <source>
        <dbReference type="EMBL" id="ROO24889.1"/>
    </source>
</evidence>
<dbReference type="SUPFAM" id="SSF47473">
    <property type="entry name" value="EF-hand"/>
    <property type="match status" value="1"/>
</dbReference>
<protein>
    <recommendedName>
        <fullName evidence="3">EF-hand domain-containing protein</fullName>
    </recommendedName>
</protein>
<gene>
    <name evidence="1" type="ORF">SAJA_13790</name>
</gene>
<sequence>MRRPDHSFFDKRFAHRSGWAVALVAALTGCSGPWFGPGGFDRTAIERSAAPADVAAFHTADADDNGVIDRGEARARLGGRADVLDIDGDDQISATEFLHHRAP</sequence>
<dbReference type="Proteomes" id="UP000285310">
    <property type="component" value="Unassembled WGS sequence"/>
</dbReference>
<organism evidence="1 2">
    <name type="scientific">Salinisphaera japonica YTM-1</name>
    <dbReference type="NCBI Taxonomy" id="1209778"/>
    <lineage>
        <taxon>Bacteria</taxon>
        <taxon>Pseudomonadati</taxon>
        <taxon>Pseudomonadota</taxon>
        <taxon>Gammaproteobacteria</taxon>
        <taxon>Salinisphaerales</taxon>
        <taxon>Salinisphaeraceae</taxon>
        <taxon>Salinisphaera</taxon>
    </lineage>
</organism>
<dbReference type="InterPro" id="IPR011992">
    <property type="entry name" value="EF-hand-dom_pair"/>
</dbReference>
<dbReference type="Gene3D" id="1.10.238.10">
    <property type="entry name" value="EF-hand"/>
    <property type="match status" value="1"/>
</dbReference>
<proteinExistence type="predicted"/>
<dbReference type="RefSeq" id="WP_123659202.1">
    <property type="nucleotide sequence ID" value="NZ_AYKG01000056.1"/>
</dbReference>